<dbReference type="AlphaFoldDB" id="A0AAD3XIS7"/>
<accession>A0AAD3XIS7</accession>
<gene>
    <name evidence="2" type="ORF">Nepgr_007987</name>
</gene>
<keyword evidence="3" id="KW-1185">Reference proteome</keyword>
<dbReference type="EMBL" id="BSYO01000006">
    <property type="protein sequence ID" value="GMH06147.1"/>
    <property type="molecule type" value="Genomic_DNA"/>
</dbReference>
<evidence type="ECO:0000313" key="3">
    <source>
        <dbReference type="Proteomes" id="UP001279734"/>
    </source>
</evidence>
<evidence type="ECO:0000313" key="2">
    <source>
        <dbReference type="EMBL" id="GMH06147.1"/>
    </source>
</evidence>
<organism evidence="2 3">
    <name type="scientific">Nepenthes gracilis</name>
    <name type="common">Slender pitcher plant</name>
    <dbReference type="NCBI Taxonomy" id="150966"/>
    <lineage>
        <taxon>Eukaryota</taxon>
        <taxon>Viridiplantae</taxon>
        <taxon>Streptophyta</taxon>
        <taxon>Embryophyta</taxon>
        <taxon>Tracheophyta</taxon>
        <taxon>Spermatophyta</taxon>
        <taxon>Magnoliopsida</taxon>
        <taxon>eudicotyledons</taxon>
        <taxon>Gunneridae</taxon>
        <taxon>Pentapetalae</taxon>
        <taxon>Caryophyllales</taxon>
        <taxon>Nepenthaceae</taxon>
        <taxon>Nepenthes</taxon>
    </lineage>
</organism>
<comment type="caution">
    <text evidence="2">The sequence shown here is derived from an EMBL/GenBank/DDBJ whole genome shotgun (WGS) entry which is preliminary data.</text>
</comment>
<feature type="region of interest" description="Disordered" evidence="1">
    <location>
        <begin position="31"/>
        <end position="83"/>
    </location>
</feature>
<proteinExistence type="predicted"/>
<feature type="compositionally biased region" description="Polar residues" evidence="1">
    <location>
        <begin position="31"/>
        <end position="74"/>
    </location>
</feature>
<name>A0AAD3XIS7_NEPGR</name>
<sequence length="96" mass="10623">MEFTVAFCSNVRTTTELQNLHQTAARHLHTAQETEVLPTSRSTASKSHNTAHQASTLLSTAPSKSRQQGTSASMHQIKDRQESDCIQYKPGFVLSH</sequence>
<protein>
    <submittedName>
        <fullName evidence="2">Uncharacterized protein</fullName>
    </submittedName>
</protein>
<evidence type="ECO:0000256" key="1">
    <source>
        <dbReference type="SAM" id="MobiDB-lite"/>
    </source>
</evidence>
<reference evidence="2" key="1">
    <citation type="submission" date="2023-05" db="EMBL/GenBank/DDBJ databases">
        <title>Nepenthes gracilis genome sequencing.</title>
        <authorList>
            <person name="Fukushima K."/>
        </authorList>
    </citation>
    <scope>NUCLEOTIDE SEQUENCE</scope>
    <source>
        <strain evidence="2">SING2019-196</strain>
    </source>
</reference>
<dbReference type="Proteomes" id="UP001279734">
    <property type="component" value="Unassembled WGS sequence"/>
</dbReference>